<feature type="domain" description="DNA polymerase alpha catalytic subunit N-terminal" evidence="17">
    <location>
        <begin position="45"/>
        <end position="108"/>
    </location>
</feature>
<dbReference type="Gene3D" id="1.10.287.690">
    <property type="entry name" value="Helix hairpin bin"/>
    <property type="match status" value="1"/>
</dbReference>
<name>A0A1W0WC42_HYPEX</name>
<dbReference type="Gene3D" id="3.30.70.2820">
    <property type="match status" value="1"/>
</dbReference>
<keyword evidence="4 12" id="KW-0548">Nucleotidyltransferase</keyword>
<evidence type="ECO:0000256" key="3">
    <source>
        <dbReference type="ARBA" id="ARBA00022679"/>
    </source>
</evidence>
<gene>
    <name evidence="18" type="ORF">BV898_12979</name>
</gene>
<dbReference type="GO" id="GO:0000166">
    <property type="term" value="F:nucleotide binding"/>
    <property type="evidence" value="ECO:0007669"/>
    <property type="project" value="InterPro"/>
</dbReference>
<evidence type="ECO:0000259" key="16">
    <source>
        <dbReference type="Pfam" id="PF08996"/>
    </source>
</evidence>
<evidence type="ECO:0000256" key="8">
    <source>
        <dbReference type="ARBA" id="ARBA00022833"/>
    </source>
</evidence>
<keyword evidence="19" id="KW-1185">Reference proteome</keyword>
<dbReference type="EMBL" id="MTYJ01000137">
    <property type="protein sequence ID" value="OQV12748.1"/>
    <property type="molecule type" value="Genomic_DNA"/>
</dbReference>
<dbReference type="InterPro" id="IPR042087">
    <property type="entry name" value="DNA_pol_B_thumb"/>
</dbReference>
<dbReference type="GO" id="GO:1902975">
    <property type="term" value="P:mitotic DNA replication initiation"/>
    <property type="evidence" value="ECO:0007669"/>
    <property type="project" value="InterPro"/>
</dbReference>
<dbReference type="SUPFAM" id="SSF56672">
    <property type="entry name" value="DNA/RNA polymerases"/>
    <property type="match status" value="1"/>
</dbReference>
<feature type="compositionally biased region" description="Basic and acidic residues" evidence="13">
    <location>
        <begin position="29"/>
        <end position="43"/>
    </location>
</feature>
<dbReference type="GO" id="GO:0006272">
    <property type="term" value="P:leading strand elongation"/>
    <property type="evidence" value="ECO:0007669"/>
    <property type="project" value="TreeGrafter"/>
</dbReference>
<dbReference type="InterPro" id="IPR006172">
    <property type="entry name" value="DNA-dir_DNA_pol_B"/>
</dbReference>
<dbReference type="EC" id="2.7.7.7" evidence="12"/>
<dbReference type="InterPro" id="IPR017964">
    <property type="entry name" value="DNA-dir_DNA_pol_B_CS"/>
</dbReference>
<dbReference type="PANTHER" id="PTHR45861">
    <property type="entry name" value="DNA POLYMERASE ALPHA CATALYTIC SUBUNIT"/>
    <property type="match status" value="1"/>
</dbReference>
<dbReference type="GO" id="GO:0005658">
    <property type="term" value="C:alpha DNA polymerase:primase complex"/>
    <property type="evidence" value="ECO:0007669"/>
    <property type="project" value="UniProtKB-ARBA"/>
</dbReference>
<dbReference type="Pfam" id="PF12254">
    <property type="entry name" value="DNA_pol_alpha_N"/>
    <property type="match status" value="1"/>
</dbReference>
<evidence type="ECO:0000259" key="17">
    <source>
        <dbReference type="Pfam" id="PF12254"/>
    </source>
</evidence>
<proteinExistence type="inferred from homology"/>
<dbReference type="Pfam" id="PF00136">
    <property type="entry name" value="DNA_pol_B"/>
    <property type="match status" value="1"/>
</dbReference>
<feature type="compositionally biased region" description="Polar residues" evidence="13">
    <location>
        <begin position="19"/>
        <end position="28"/>
    </location>
</feature>
<dbReference type="GO" id="GO:0003682">
    <property type="term" value="F:chromatin binding"/>
    <property type="evidence" value="ECO:0007669"/>
    <property type="project" value="TreeGrafter"/>
</dbReference>
<comment type="similarity">
    <text evidence="2 12">Belongs to the DNA polymerase type-B family.</text>
</comment>
<dbReference type="InterPro" id="IPR015088">
    <property type="entry name" value="Znf_DNA-dir_DNA_pol_B_alpha"/>
</dbReference>
<dbReference type="Gene3D" id="6.10.10.100">
    <property type="match status" value="1"/>
</dbReference>
<sequence length="1613" mass="181754">MPVEAPEESDPGERKKSGNKQARVSLATTRERRQPKQNEKQDKFAAIRAAREKGEKVKYQYQELQPVYDMVPEEEYAKIVSDRQMDQFVDMVEGASEEYVDHGGEIFDDETDDASVAKLMKGQHGKKGGKSGGTSNGKGSDKEEVKSKPAVRSGDIRNMFQAVHSKAKKEPESITLKDRERDLADLLEEMNGDIPDEEADRPKPSEVLFGKGGPTMDEFLAPGKDDGIFKRSMLRRKPKTMSTTSGDFEDPSAASAPRKRPLPDSPIEVGMFADFKHRASCSSSGSNPSISEAKRPLAGLSLTGSAKRSKVIPPVPVEPRVAWAEESNDTSNASYELDPTFKAVGGTVEDSGLDDGWIPDAETEALLEPVVIKPAPRLATKIEKKWTVSDAPPRPPPPLPQVKIEEEEVTRPMDMPQPPRMVGPQTALRIFWLDACEDLAIKGCVNLFGKTYNRDGVLVSVCVKVMSIERLLFFLMREKIYDSDAKEETEDDVTSKDVQKEFRERIMPEYRIGSFRSMQKTKKYAFEKTEVPDEAEYLEVRYPFSDPVLPEDLTGSTFSHIFGRNTSALEIFLLERKIKGPCWLDLDGALAASTKTTWCLEEYLVLGSNKVTPSKEDLKPPGVVIMSLQLKIVVDPKTKHNEVAAAAALVHHNFPLNTAPPKQLFNEHFSLLAESPQSGRGFPMRFRQEIEANTKYQTKTCDGEKSLLDQLLQRIQKIDPDIIVLHDAVGYQLDILLHRLHSLMKGQSWSRLGRLKRTEIPKGRNAGALAATGRLICDVKHSAEELIHTKSYDMTELVQVVLREKTPRQDIDSEMVGEMYRSKDNLERLVDHTLNDALYTMRIMAELNALPLALQITNIAGNILSRTLLGGRSERNEFLLLHAFSGKNYICPDKQFREFHKKTTKKTPKAVKSCQEDGEEQTDEAALVDEEKENLGDEIAAHAETGQGANGGKRKPAYAGGLVLDPKKGLYDTFVLLMDFNSLYPSIIQEYNICFTTIDRKVMAAAENQDDYIPPLPESNAVTGVLPTEIKILVERRQEVKKLIKQLGDKESDKRIEYDIRQKALKLTANSMYGCLGFTMSRFFARPLAALITMKGREILMNTKELIEKLNLEVIYGDTDSVMINTRSLDFDAVLKIGSDVKRNVDRHYKSLVLDVDGIFRSLLLLQKKKYAALIATKKDGKIFYTRELKGLDIVRRDWSPLAAETGRFVIDQILSDPTSDQAREDVQGKILTGLKNVGEFMKTDLQQSLFEIFGRKGYFEAHDSFELFVIMKQLNKDPHLYADAKSLPHVQVAQRWNSFASNKKLRHGDTIPYVICNEVPPGIVVVGGKKAPHTQRAYHIEEFRANRTTLSIDKQYYLAEQIHKVVNRLCEPIDGVDAVVVAECLGIDRSVYGSCYVDHSALAEEEKMQGFMADCELYKDCEPLTLVCPGCGNNWIFDEPILEKDGQYSFSLQKCQFCEQEPIQSVIRIRNVLRIRIGQALQRYYKTQFTCQDASCFYQCSFVPPKFHRGQPVCPACEKAVLKPAYSDRELYLQLCFWRNAFDPQRALEKIKNKPWHGSLALTLKQNPELLACFEEVSRFVQSFLDKSAYGRVTFSNFFPRSLGAASSRALQ</sequence>
<evidence type="ECO:0000256" key="4">
    <source>
        <dbReference type="ARBA" id="ARBA00022695"/>
    </source>
</evidence>
<dbReference type="InterPro" id="IPR024647">
    <property type="entry name" value="DNA_pol_a_cat_su_N"/>
</dbReference>
<dbReference type="FunFam" id="3.30.70.2820:FF:000001">
    <property type="entry name" value="DNA polymerase"/>
    <property type="match status" value="1"/>
</dbReference>
<comment type="catalytic activity">
    <reaction evidence="12">
        <text>DNA(n) + a 2'-deoxyribonucleoside 5'-triphosphate = DNA(n+1) + diphosphate</text>
        <dbReference type="Rhea" id="RHEA:22508"/>
        <dbReference type="Rhea" id="RHEA-COMP:17339"/>
        <dbReference type="Rhea" id="RHEA-COMP:17340"/>
        <dbReference type="ChEBI" id="CHEBI:33019"/>
        <dbReference type="ChEBI" id="CHEBI:61560"/>
        <dbReference type="ChEBI" id="CHEBI:173112"/>
        <dbReference type="EC" id="2.7.7.7"/>
    </reaction>
</comment>
<evidence type="ECO:0000256" key="11">
    <source>
        <dbReference type="ARBA" id="ARBA00023242"/>
    </source>
</evidence>
<dbReference type="InterPro" id="IPR012337">
    <property type="entry name" value="RNaseH-like_sf"/>
</dbReference>
<dbReference type="FunFam" id="1.10.287.690:FF:000003">
    <property type="entry name" value="DNA polymerase"/>
    <property type="match status" value="1"/>
</dbReference>
<evidence type="ECO:0000259" key="15">
    <source>
        <dbReference type="Pfam" id="PF03104"/>
    </source>
</evidence>
<comment type="subcellular location">
    <subcellularLocation>
        <location evidence="1">Nucleus</location>
    </subcellularLocation>
</comment>
<evidence type="ECO:0000256" key="6">
    <source>
        <dbReference type="ARBA" id="ARBA00022723"/>
    </source>
</evidence>
<dbReference type="Gene3D" id="2.40.50.730">
    <property type="match status" value="1"/>
</dbReference>
<evidence type="ECO:0000256" key="1">
    <source>
        <dbReference type="ARBA" id="ARBA00004123"/>
    </source>
</evidence>
<keyword evidence="6" id="KW-0479">Metal-binding</keyword>
<organism evidence="18 19">
    <name type="scientific">Hypsibius exemplaris</name>
    <name type="common">Freshwater tardigrade</name>
    <dbReference type="NCBI Taxonomy" id="2072580"/>
    <lineage>
        <taxon>Eukaryota</taxon>
        <taxon>Metazoa</taxon>
        <taxon>Ecdysozoa</taxon>
        <taxon>Tardigrada</taxon>
        <taxon>Eutardigrada</taxon>
        <taxon>Parachela</taxon>
        <taxon>Hypsibioidea</taxon>
        <taxon>Hypsibiidae</taxon>
        <taxon>Hypsibius</taxon>
    </lineage>
</organism>
<dbReference type="NCBIfam" id="TIGR00592">
    <property type="entry name" value="pol2"/>
    <property type="match status" value="1"/>
</dbReference>
<comment type="caution">
    <text evidence="18">The sequence shown here is derived from an EMBL/GenBank/DDBJ whole genome shotgun (WGS) entry which is preliminary data.</text>
</comment>
<evidence type="ECO:0000256" key="9">
    <source>
        <dbReference type="ARBA" id="ARBA00022932"/>
    </source>
</evidence>
<dbReference type="PANTHER" id="PTHR45861:SF1">
    <property type="entry name" value="DNA POLYMERASE ALPHA CATALYTIC SUBUNIT"/>
    <property type="match status" value="1"/>
</dbReference>
<reference evidence="19" key="1">
    <citation type="submission" date="2017-01" db="EMBL/GenBank/DDBJ databases">
        <title>Comparative genomics of anhydrobiosis in the tardigrade Hypsibius dujardini.</title>
        <authorList>
            <person name="Yoshida Y."/>
            <person name="Koutsovoulos G."/>
            <person name="Laetsch D."/>
            <person name="Stevens L."/>
            <person name="Kumar S."/>
            <person name="Horikawa D."/>
            <person name="Ishino K."/>
            <person name="Komine S."/>
            <person name="Tomita M."/>
            <person name="Blaxter M."/>
            <person name="Arakawa K."/>
        </authorList>
    </citation>
    <scope>NUCLEOTIDE SEQUENCE [LARGE SCALE GENOMIC DNA]</scope>
    <source>
        <strain evidence="19">Z151</strain>
    </source>
</reference>
<evidence type="ECO:0000313" key="19">
    <source>
        <dbReference type="Proteomes" id="UP000192578"/>
    </source>
</evidence>
<dbReference type="InterPro" id="IPR043502">
    <property type="entry name" value="DNA/RNA_pol_sf"/>
</dbReference>
<keyword evidence="9 12" id="KW-0239">DNA-directed DNA polymerase</keyword>
<feature type="domain" description="Zinc finger DNA-directed DNA polymerase family B alpha" evidence="16">
    <location>
        <begin position="1414"/>
        <end position="1600"/>
    </location>
</feature>
<dbReference type="GO" id="GO:0003887">
    <property type="term" value="F:DNA-directed DNA polymerase activity"/>
    <property type="evidence" value="ECO:0007669"/>
    <property type="project" value="UniProtKB-KW"/>
</dbReference>
<dbReference type="Gene3D" id="1.10.3200.20">
    <property type="entry name" value="DNA Polymerase alpha, zinc finger"/>
    <property type="match status" value="1"/>
</dbReference>
<dbReference type="PRINTS" id="PR00106">
    <property type="entry name" value="DNAPOLB"/>
</dbReference>
<dbReference type="Proteomes" id="UP000192578">
    <property type="component" value="Unassembled WGS sequence"/>
</dbReference>
<keyword evidence="7" id="KW-0863">Zinc-finger</keyword>
<feature type="domain" description="DNA-directed DNA polymerase family B exonuclease" evidence="15">
    <location>
        <begin position="560"/>
        <end position="795"/>
    </location>
</feature>
<evidence type="ECO:0000259" key="14">
    <source>
        <dbReference type="Pfam" id="PF00136"/>
    </source>
</evidence>
<evidence type="ECO:0000313" key="18">
    <source>
        <dbReference type="EMBL" id="OQV12748.1"/>
    </source>
</evidence>
<evidence type="ECO:0000256" key="7">
    <source>
        <dbReference type="ARBA" id="ARBA00022771"/>
    </source>
</evidence>
<dbReference type="CDD" id="cd05532">
    <property type="entry name" value="POLBc_alpha"/>
    <property type="match status" value="1"/>
</dbReference>
<evidence type="ECO:0000256" key="13">
    <source>
        <dbReference type="SAM" id="MobiDB-lite"/>
    </source>
</evidence>
<dbReference type="GO" id="GO:0008270">
    <property type="term" value="F:zinc ion binding"/>
    <property type="evidence" value="ECO:0007669"/>
    <property type="project" value="UniProtKB-KW"/>
</dbReference>
<feature type="region of interest" description="Disordered" evidence="13">
    <location>
        <begin position="105"/>
        <end position="158"/>
    </location>
</feature>
<dbReference type="SUPFAM" id="SSF53098">
    <property type="entry name" value="Ribonuclease H-like"/>
    <property type="match status" value="1"/>
</dbReference>
<keyword evidence="10 12" id="KW-0238">DNA-binding</keyword>
<dbReference type="Gene3D" id="1.10.132.60">
    <property type="entry name" value="DNA polymerase family B, C-terminal domain"/>
    <property type="match status" value="1"/>
</dbReference>
<dbReference type="InterPro" id="IPR036397">
    <property type="entry name" value="RNaseH_sf"/>
</dbReference>
<dbReference type="GO" id="GO:0003697">
    <property type="term" value="F:single-stranded DNA binding"/>
    <property type="evidence" value="ECO:0007669"/>
    <property type="project" value="TreeGrafter"/>
</dbReference>
<feature type="compositionally biased region" description="Acidic residues" evidence="13">
    <location>
        <begin position="187"/>
        <end position="199"/>
    </location>
</feature>
<dbReference type="SMART" id="SM00486">
    <property type="entry name" value="POLBc"/>
    <property type="match status" value="1"/>
</dbReference>
<dbReference type="Gene3D" id="3.30.420.10">
    <property type="entry name" value="Ribonuclease H-like superfamily/Ribonuclease H"/>
    <property type="match status" value="1"/>
</dbReference>
<keyword evidence="3 12" id="KW-0808">Transferase</keyword>
<evidence type="ECO:0000256" key="5">
    <source>
        <dbReference type="ARBA" id="ARBA00022705"/>
    </source>
</evidence>
<dbReference type="Pfam" id="PF03104">
    <property type="entry name" value="DNA_pol_B_exo1"/>
    <property type="match status" value="1"/>
</dbReference>
<feature type="compositionally biased region" description="Acidic residues" evidence="13">
    <location>
        <begin position="1"/>
        <end position="10"/>
    </location>
</feature>
<dbReference type="PROSITE" id="PS00116">
    <property type="entry name" value="DNA_POLYMERASE_B"/>
    <property type="match status" value="1"/>
</dbReference>
<feature type="domain" description="DNA-directed DNA polymerase family B multifunctional" evidence="14">
    <location>
        <begin position="864"/>
        <end position="1374"/>
    </location>
</feature>
<evidence type="ECO:0000256" key="12">
    <source>
        <dbReference type="RuleBase" id="RU000442"/>
    </source>
</evidence>
<protein>
    <recommendedName>
        <fullName evidence="12">DNA polymerase</fullName>
        <ecNumber evidence="12">2.7.7.7</ecNumber>
    </recommendedName>
</protein>
<dbReference type="InterPro" id="IPR045846">
    <property type="entry name" value="POLBc_alpha"/>
</dbReference>
<keyword evidence="11" id="KW-0539">Nucleus</keyword>
<keyword evidence="8" id="KW-0862">Zinc</keyword>
<feature type="region of interest" description="Disordered" evidence="13">
    <location>
        <begin position="187"/>
        <end position="267"/>
    </location>
</feature>
<dbReference type="InterPro" id="IPR023211">
    <property type="entry name" value="DNA_pol_palm_dom_sf"/>
</dbReference>
<feature type="region of interest" description="Disordered" evidence="13">
    <location>
        <begin position="1"/>
        <end position="43"/>
    </location>
</feature>
<evidence type="ECO:0000256" key="10">
    <source>
        <dbReference type="ARBA" id="ARBA00023125"/>
    </source>
</evidence>
<keyword evidence="5 12" id="KW-0235">DNA replication</keyword>
<dbReference type="InterPro" id="IPR006134">
    <property type="entry name" value="DNA-dir_DNA_pol_B_multi_dom"/>
</dbReference>
<dbReference type="InterPro" id="IPR006133">
    <property type="entry name" value="DNA-dir_DNA_pol_B_exonuc"/>
</dbReference>
<dbReference type="Gene3D" id="3.90.1600.10">
    <property type="entry name" value="Palm domain of DNA polymerase"/>
    <property type="match status" value="1"/>
</dbReference>
<dbReference type="GO" id="GO:0003688">
    <property type="term" value="F:DNA replication origin binding"/>
    <property type="evidence" value="ECO:0007669"/>
    <property type="project" value="TreeGrafter"/>
</dbReference>
<dbReference type="InterPro" id="IPR038256">
    <property type="entry name" value="Pol_alpha_znc_sf"/>
</dbReference>
<dbReference type="CDD" id="cd05776">
    <property type="entry name" value="DNA_polB_alpha_exo"/>
    <property type="match status" value="1"/>
</dbReference>
<dbReference type="GO" id="GO:0006273">
    <property type="term" value="P:lagging strand elongation"/>
    <property type="evidence" value="ECO:0007669"/>
    <property type="project" value="TreeGrafter"/>
</dbReference>
<dbReference type="OrthoDB" id="6755010at2759"/>
<accession>A0A1W0WC42</accession>
<dbReference type="Pfam" id="PF08996">
    <property type="entry name" value="zf-DNA_Pol"/>
    <property type="match status" value="1"/>
</dbReference>
<evidence type="ECO:0000256" key="2">
    <source>
        <dbReference type="ARBA" id="ARBA00005755"/>
    </source>
</evidence>
<dbReference type="SUPFAM" id="SSF90234">
    <property type="entry name" value="Zinc finger domain of DNA polymerase-alpha"/>
    <property type="match status" value="1"/>
</dbReference>